<dbReference type="AlphaFoldDB" id="A0A8X6XNW9"/>
<dbReference type="Proteomes" id="UP000886998">
    <property type="component" value="Unassembled WGS sequence"/>
</dbReference>
<proteinExistence type="predicted"/>
<gene>
    <name evidence="1" type="ORF">TNIN_137561</name>
</gene>
<keyword evidence="2" id="KW-1185">Reference proteome</keyword>
<dbReference type="EMBL" id="BMAV01011135">
    <property type="protein sequence ID" value="GFY56739.1"/>
    <property type="molecule type" value="Genomic_DNA"/>
</dbReference>
<sequence length="111" mass="12630">MLDGLPRNSSVLPDPHWTLISRGTTQVEKYRFYPPSNRQMVVFPKTLARTLMLLNPHTGASDEVEDVRGTLRHTLNPFTEQRKGGKPCQKRPSKLIAEVAYILKSLLFRAV</sequence>
<reference evidence="1" key="1">
    <citation type="submission" date="2020-08" db="EMBL/GenBank/DDBJ databases">
        <title>Multicomponent nature underlies the extraordinary mechanical properties of spider dragline silk.</title>
        <authorList>
            <person name="Kono N."/>
            <person name="Nakamura H."/>
            <person name="Mori M."/>
            <person name="Yoshida Y."/>
            <person name="Ohtoshi R."/>
            <person name="Malay A.D."/>
            <person name="Moran D.A.P."/>
            <person name="Tomita M."/>
            <person name="Numata K."/>
            <person name="Arakawa K."/>
        </authorList>
    </citation>
    <scope>NUCLEOTIDE SEQUENCE</scope>
</reference>
<comment type="caution">
    <text evidence="1">The sequence shown here is derived from an EMBL/GenBank/DDBJ whole genome shotgun (WGS) entry which is preliminary data.</text>
</comment>
<accession>A0A8X6XNW9</accession>
<evidence type="ECO:0000313" key="1">
    <source>
        <dbReference type="EMBL" id="GFY56739.1"/>
    </source>
</evidence>
<evidence type="ECO:0000313" key="2">
    <source>
        <dbReference type="Proteomes" id="UP000886998"/>
    </source>
</evidence>
<protein>
    <submittedName>
        <fullName evidence="1">Uncharacterized protein</fullName>
    </submittedName>
</protein>
<organism evidence="1 2">
    <name type="scientific">Trichonephila inaurata madagascariensis</name>
    <dbReference type="NCBI Taxonomy" id="2747483"/>
    <lineage>
        <taxon>Eukaryota</taxon>
        <taxon>Metazoa</taxon>
        <taxon>Ecdysozoa</taxon>
        <taxon>Arthropoda</taxon>
        <taxon>Chelicerata</taxon>
        <taxon>Arachnida</taxon>
        <taxon>Araneae</taxon>
        <taxon>Araneomorphae</taxon>
        <taxon>Entelegynae</taxon>
        <taxon>Araneoidea</taxon>
        <taxon>Nephilidae</taxon>
        <taxon>Trichonephila</taxon>
        <taxon>Trichonephila inaurata</taxon>
    </lineage>
</organism>
<name>A0A8X6XNW9_9ARAC</name>